<sequence>MLPGPALLYVLQYSTDDTELGKEINSVFSPHHLDNYIDLQQPMPDNFLLVYKEDFKMDDTREHQLTIPLYMNSDLFLSPNFTMLGNLTNCSNTNSSCTVSNIKLSPYYQHSLVIAASFTLAYLFIFLLCMVGNGLVCLIVLRNRHMRTVTNLFILNLAISDLLVGIFCVPTTLVDNLITGWPFSNAMCKLSGLIQGISVGASVFTLVAIAVDRFRCIVYPFKPKLTLLVAKATIGLVWALALGIMFPSAVMLTVEEEEGHFMVSSDNQTYPFFYCYETWPDAEMRKVYTTVLFTLIYLVPLAVIMIMYCCIGGKLFSTAVLSTRGQPDIKSPISQRKIKVVKMLIIVALLFMLSWLPLWTVMLLTDYARPEGEQLDLLTGYIFPFSHWLAFSNSSINPIIYGYFNENFKKGFRAACHPGICCSKDAQKQAASKAHQGPPRDTARSANLLATLGVRNRIYTDSDLTGCVCLEMEQMKEECFAEAGGLRDSGAEGSSSNGGLSIKRRLHADDVEKISSVALAVCQGWEL</sequence>
<dbReference type="GO" id="GO:0008188">
    <property type="term" value="F:neuropeptide receptor activity"/>
    <property type="evidence" value="ECO:0007669"/>
    <property type="project" value="UniProtKB-ARBA"/>
</dbReference>
<evidence type="ECO:0000256" key="4">
    <source>
        <dbReference type="ARBA" id="ARBA00022989"/>
    </source>
</evidence>
<feature type="transmembrane region" description="Helical" evidence="16">
    <location>
        <begin position="340"/>
        <end position="365"/>
    </location>
</feature>
<keyword evidence="4 16" id="KW-1133">Transmembrane helix</keyword>
<evidence type="ECO:0000256" key="14">
    <source>
        <dbReference type="ARBA" id="ARBA00082066"/>
    </source>
</evidence>
<evidence type="ECO:0000313" key="18">
    <source>
        <dbReference type="EMBL" id="KAL0965678.1"/>
    </source>
</evidence>
<proteinExistence type="inferred from homology"/>
<keyword evidence="9" id="KW-0325">Glycoprotein</keyword>
<protein>
    <recommendedName>
        <fullName evidence="12">Neuropeptide FF receptor 1</fullName>
    </recommendedName>
    <alternativeName>
        <fullName evidence="14">G-protein coupled receptor 147</fullName>
    </alternativeName>
    <alternativeName>
        <fullName evidence="13">RFamide-related peptide receptor OT7T022</fullName>
    </alternativeName>
</protein>
<evidence type="ECO:0000256" key="15">
    <source>
        <dbReference type="RuleBase" id="RU000688"/>
    </source>
</evidence>
<dbReference type="EMBL" id="JAGEUA010000009">
    <property type="protein sequence ID" value="KAL0965678.1"/>
    <property type="molecule type" value="Genomic_DNA"/>
</dbReference>
<dbReference type="PANTHER" id="PTHR24241">
    <property type="entry name" value="NEUROPEPTIDE RECEPTOR-RELATED G-PROTEIN COUPLED RECEPTOR"/>
    <property type="match status" value="1"/>
</dbReference>
<dbReference type="PROSITE" id="PS00237">
    <property type="entry name" value="G_PROTEIN_RECEP_F1_1"/>
    <property type="match status" value="1"/>
</dbReference>
<dbReference type="SUPFAM" id="SSF81321">
    <property type="entry name" value="Family A G protein-coupled receptor-like"/>
    <property type="match status" value="1"/>
</dbReference>
<dbReference type="Proteomes" id="UP001557470">
    <property type="component" value="Unassembled WGS sequence"/>
</dbReference>
<dbReference type="FunFam" id="1.20.1070.10:FF:000153">
    <property type="entry name" value="Neuropeptide FF receptor 1"/>
    <property type="match status" value="1"/>
</dbReference>
<keyword evidence="10 15" id="KW-0807">Transducer</keyword>
<evidence type="ECO:0000313" key="19">
    <source>
        <dbReference type="Proteomes" id="UP001557470"/>
    </source>
</evidence>
<keyword evidence="7" id="KW-1015">Disulfide bond</keyword>
<evidence type="ECO:0000259" key="17">
    <source>
        <dbReference type="PROSITE" id="PS50262"/>
    </source>
</evidence>
<keyword evidence="8 15" id="KW-0675">Receptor</keyword>
<organism evidence="18 19">
    <name type="scientific">Umbra pygmaea</name>
    <name type="common">Eastern mudminnow</name>
    <dbReference type="NCBI Taxonomy" id="75934"/>
    <lineage>
        <taxon>Eukaryota</taxon>
        <taxon>Metazoa</taxon>
        <taxon>Chordata</taxon>
        <taxon>Craniata</taxon>
        <taxon>Vertebrata</taxon>
        <taxon>Euteleostomi</taxon>
        <taxon>Actinopterygii</taxon>
        <taxon>Neopterygii</taxon>
        <taxon>Teleostei</taxon>
        <taxon>Protacanthopterygii</taxon>
        <taxon>Esociformes</taxon>
        <taxon>Umbridae</taxon>
        <taxon>Umbra</taxon>
    </lineage>
</organism>
<dbReference type="Gene3D" id="1.20.1070.10">
    <property type="entry name" value="Rhodopsin 7-helix transmembrane proteins"/>
    <property type="match status" value="1"/>
</dbReference>
<dbReference type="PRINTS" id="PR00237">
    <property type="entry name" value="GPCRRHODOPSN"/>
</dbReference>
<keyword evidence="3 15" id="KW-0812">Transmembrane</keyword>
<feature type="transmembrane region" description="Helical" evidence="16">
    <location>
        <begin position="232"/>
        <end position="254"/>
    </location>
</feature>
<dbReference type="InterPro" id="IPR005395">
    <property type="entry name" value="NPFF_rcpt"/>
</dbReference>
<evidence type="ECO:0000256" key="1">
    <source>
        <dbReference type="ARBA" id="ARBA00004651"/>
    </source>
</evidence>
<dbReference type="InterPro" id="IPR000276">
    <property type="entry name" value="GPCR_Rhodpsn"/>
</dbReference>
<gene>
    <name evidence="18" type="ORF">UPYG_G00284320</name>
</gene>
<evidence type="ECO:0000256" key="13">
    <source>
        <dbReference type="ARBA" id="ARBA00075893"/>
    </source>
</evidence>
<evidence type="ECO:0000256" key="12">
    <source>
        <dbReference type="ARBA" id="ARBA00074417"/>
    </source>
</evidence>
<feature type="domain" description="G-protein coupled receptors family 1 profile" evidence="17">
    <location>
        <begin position="132"/>
        <end position="401"/>
    </location>
</feature>
<evidence type="ECO:0000256" key="7">
    <source>
        <dbReference type="ARBA" id="ARBA00023157"/>
    </source>
</evidence>
<dbReference type="PANTHER" id="PTHR24241:SF82">
    <property type="entry name" value="NEUROPEPTIDE FF RECEPTOR 1-RELATED"/>
    <property type="match status" value="1"/>
</dbReference>
<evidence type="ECO:0000256" key="16">
    <source>
        <dbReference type="SAM" id="Phobius"/>
    </source>
</evidence>
<dbReference type="AlphaFoldDB" id="A0ABD0W806"/>
<evidence type="ECO:0000256" key="2">
    <source>
        <dbReference type="ARBA" id="ARBA00022475"/>
    </source>
</evidence>
<feature type="transmembrane region" description="Helical" evidence="16">
    <location>
        <begin position="153"/>
        <end position="173"/>
    </location>
</feature>
<comment type="caution">
    <text evidence="18">The sequence shown here is derived from an EMBL/GenBank/DDBJ whole genome shotgun (WGS) entry which is preliminary data.</text>
</comment>
<reference evidence="18 19" key="1">
    <citation type="submission" date="2024-06" db="EMBL/GenBank/DDBJ databases">
        <authorList>
            <person name="Pan Q."/>
            <person name="Wen M."/>
            <person name="Jouanno E."/>
            <person name="Zahm M."/>
            <person name="Klopp C."/>
            <person name="Cabau C."/>
            <person name="Louis A."/>
            <person name="Berthelot C."/>
            <person name="Parey E."/>
            <person name="Roest Crollius H."/>
            <person name="Montfort J."/>
            <person name="Robinson-Rechavi M."/>
            <person name="Bouchez O."/>
            <person name="Lampietro C."/>
            <person name="Lopez Roques C."/>
            <person name="Donnadieu C."/>
            <person name="Postlethwait J."/>
            <person name="Bobe J."/>
            <person name="Verreycken H."/>
            <person name="Guiguen Y."/>
        </authorList>
    </citation>
    <scope>NUCLEOTIDE SEQUENCE [LARGE SCALE GENOMIC DNA]</scope>
    <source>
        <strain evidence="18">Up_M1</strain>
        <tissue evidence="18">Testis</tissue>
    </source>
</reference>
<dbReference type="Pfam" id="PF00001">
    <property type="entry name" value="7tm_1"/>
    <property type="match status" value="1"/>
</dbReference>
<comment type="subcellular location">
    <subcellularLocation>
        <location evidence="1">Cell membrane</location>
        <topology evidence="1">Multi-pass membrane protein</topology>
    </subcellularLocation>
</comment>
<evidence type="ECO:0000256" key="11">
    <source>
        <dbReference type="ARBA" id="ARBA00025478"/>
    </source>
</evidence>
<keyword evidence="2" id="KW-1003">Cell membrane</keyword>
<evidence type="ECO:0000256" key="10">
    <source>
        <dbReference type="ARBA" id="ARBA00023224"/>
    </source>
</evidence>
<evidence type="ECO:0000256" key="5">
    <source>
        <dbReference type="ARBA" id="ARBA00023040"/>
    </source>
</evidence>
<evidence type="ECO:0000256" key="8">
    <source>
        <dbReference type="ARBA" id="ARBA00023170"/>
    </source>
</evidence>
<comment type="similarity">
    <text evidence="15">Belongs to the G-protein coupled receptor 1 family.</text>
</comment>
<feature type="transmembrane region" description="Helical" evidence="16">
    <location>
        <begin position="193"/>
        <end position="211"/>
    </location>
</feature>
<dbReference type="SMART" id="SM01381">
    <property type="entry name" value="7TM_GPCR_Srsx"/>
    <property type="match status" value="1"/>
</dbReference>
<evidence type="ECO:0000256" key="6">
    <source>
        <dbReference type="ARBA" id="ARBA00023136"/>
    </source>
</evidence>
<dbReference type="GO" id="GO:0005886">
    <property type="term" value="C:plasma membrane"/>
    <property type="evidence" value="ECO:0007669"/>
    <property type="project" value="UniProtKB-SubCell"/>
</dbReference>
<keyword evidence="6 16" id="KW-0472">Membrane</keyword>
<dbReference type="PRINTS" id="PR01570">
    <property type="entry name" value="NPFFRECEPTOR"/>
</dbReference>
<dbReference type="InterPro" id="IPR017452">
    <property type="entry name" value="GPCR_Rhodpsn_7TM"/>
</dbReference>
<evidence type="ECO:0000256" key="3">
    <source>
        <dbReference type="ARBA" id="ARBA00022692"/>
    </source>
</evidence>
<accession>A0ABD0W806</accession>
<comment type="function">
    <text evidence="11">Receptor for NPAF (A-18-F-amide) and NPFF (F-8-F-amide) neuropeptides, also known as morphine-modulating peptides. Can also be activated by a variety of naturally occurring or synthetic FMRF-amide like ligands. This receptor mediates its action by association with G proteins that activate a phosphatidylinositol-calcium second messenger system.</text>
</comment>
<dbReference type="PROSITE" id="PS50262">
    <property type="entry name" value="G_PROTEIN_RECEP_F1_2"/>
    <property type="match status" value="1"/>
</dbReference>
<keyword evidence="5 15" id="KW-0297">G-protein coupled receptor</keyword>
<name>A0ABD0W806_UMBPY</name>
<keyword evidence="19" id="KW-1185">Reference proteome</keyword>
<evidence type="ECO:0000256" key="9">
    <source>
        <dbReference type="ARBA" id="ARBA00023180"/>
    </source>
</evidence>
<feature type="transmembrane region" description="Helical" evidence="16">
    <location>
        <begin position="112"/>
        <end position="141"/>
    </location>
</feature>
<feature type="transmembrane region" description="Helical" evidence="16">
    <location>
        <begin position="385"/>
        <end position="404"/>
    </location>
</feature>
<feature type="transmembrane region" description="Helical" evidence="16">
    <location>
        <begin position="287"/>
        <end position="311"/>
    </location>
</feature>